<evidence type="ECO:0000313" key="1">
    <source>
        <dbReference type="EMBL" id="GGX36539.1"/>
    </source>
</evidence>
<organism evidence="1 2">
    <name type="scientific">Undibacterium squillarum</name>
    <dbReference type="NCBI Taxonomy" id="1131567"/>
    <lineage>
        <taxon>Bacteria</taxon>
        <taxon>Pseudomonadati</taxon>
        <taxon>Pseudomonadota</taxon>
        <taxon>Betaproteobacteria</taxon>
        <taxon>Burkholderiales</taxon>
        <taxon>Oxalobacteraceae</taxon>
        <taxon>Undibacterium</taxon>
    </lineage>
</organism>
<dbReference type="EMBL" id="BMYU01000002">
    <property type="protein sequence ID" value="GGX36539.1"/>
    <property type="molecule type" value="Genomic_DNA"/>
</dbReference>
<dbReference type="Proteomes" id="UP000653343">
    <property type="component" value="Unassembled WGS sequence"/>
</dbReference>
<gene>
    <name evidence="1" type="ORF">GCM10010946_12950</name>
</gene>
<proteinExistence type="predicted"/>
<protein>
    <submittedName>
        <fullName evidence="1">SAM-dependent methyltransferase</fullName>
    </submittedName>
</protein>
<dbReference type="Gene3D" id="3.40.50.150">
    <property type="entry name" value="Vaccinia Virus protein VP39"/>
    <property type="match status" value="1"/>
</dbReference>
<sequence length="221" mass="25010">MDTQNLYADKKAEYFSHIRKDIQSLLPAYSERVLEIGCGGGGTLQWLTSAGYAGQTVGIEICWEAAIHAAEHVTEVINAPVEQALDCLAGQKFQLILCLDVLEHLIDPWSILSQLYPYLAPGGRIIISLPNIRHHSILLPLLLNGSWNYTSAGILDQSHLRFFTRSTAIRMLESQGYRIVGSKDNGLDISRKLEYWKLLVRNRWFKDFFTFQLLLTATRSD</sequence>
<dbReference type="InterPro" id="IPR029063">
    <property type="entry name" value="SAM-dependent_MTases_sf"/>
</dbReference>
<evidence type="ECO:0000313" key="2">
    <source>
        <dbReference type="Proteomes" id="UP000653343"/>
    </source>
</evidence>
<comment type="caution">
    <text evidence="1">The sequence shown here is derived from an EMBL/GenBank/DDBJ whole genome shotgun (WGS) entry which is preliminary data.</text>
</comment>
<dbReference type="GO" id="GO:0032259">
    <property type="term" value="P:methylation"/>
    <property type="evidence" value="ECO:0007669"/>
    <property type="project" value="UniProtKB-KW"/>
</dbReference>
<keyword evidence="1" id="KW-0808">Transferase</keyword>
<dbReference type="RefSeq" id="WP_189356227.1">
    <property type="nucleotide sequence ID" value="NZ_BMYU01000002.1"/>
</dbReference>
<accession>A0ABQ2XWS0</accession>
<dbReference type="Pfam" id="PF13489">
    <property type="entry name" value="Methyltransf_23"/>
    <property type="match status" value="1"/>
</dbReference>
<keyword evidence="2" id="KW-1185">Reference proteome</keyword>
<name>A0ABQ2XWS0_9BURK</name>
<dbReference type="PANTHER" id="PTHR43861">
    <property type="entry name" value="TRANS-ACONITATE 2-METHYLTRANSFERASE-RELATED"/>
    <property type="match status" value="1"/>
</dbReference>
<dbReference type="CDD" id="cd02440">
    <property type="entry name" value="AdoMet_MTases"/>
    <property type="match status" value="1"/>
</dbReference>
<reference evidence="2" key="1">
    <citation type="journal article" date="2019" name="Int. J. Syst. Evol. Microbiol.">
        <title>The Global Catalogue of Microorganisms (GCM) 10K type strain sequencing project: providing services to taxonomists for standard genome sequencing and annotation.</title>
        <authorList>
            <consortium name="The Broad Institute Genomics Platform"/>
            <consortium name="The Broad Institute Genome Sequencing Center for Infectious Disease"/>
            <person name="Wu L."/>
            <person name="Ma J."/>
        </authorList>
    </citation>
    <scope>NUCLEOTIDE SEQUENCE [LARGE SCALE GENOMIC DNA]</scope>
    <source>
        <strain evidence="2">KCTC 23917</strain>
    </source>
</reference>
<dbReference type="GO" id="GO:0008168">
    <property type="term" value="F:methyltransferase activity"/>
    <property type="evidence" value="ECO:0007669"/>
    <property type="project" value="UniProtKB-KW"/>
</dbReference>
<keyword evidence="1" id="KW-0489">Methyltransferase</keyword>
<dbReference type="SUPFAM" id="SSF53335">
    <property type="entry name" value="S-adenosyl-L-methionine-dependent methyltransferases"/>
    <property type="match status" value="1"/>
</dbReference>